<dbReference type="OrthoDB" id="415411at2759"/>
<evidence type="ECO:0000256" key="14">
    <source>
        <dbReference type="ARBA" id="ARBA00023136"/>
    </source>
</evidence>
<evidence type="ECO:0000256" key="23">
    <source>
        <dbReference type="ARBA" id="ARBA00047482"/>
    </source>
</evidence>
<evidence type="ECO:0000256" key="25">
    <source>
        <dbReference type="ARBA" id="ARBA00047600"/>
    </source>
</evidence>
<comment type="catalytic activity">
    <reaction evidence="31">
        <text>1-(5Z,8Z,11Z,14Z-eicosatetraenoyl)-sn-glycero-3-phosphocholine + H2O = 1-(5Z,8Z,11Z,14Z-eicosatetraenoyl)-sn-glycerol + phosphocholine + H(+)</text>
        <dbReference type="Rhea" id="RHEA:41003"/>
        <dbReference type="ChEBI" id="CHEBI:15377"/>
        <dbReference type="ChEBI" id="CHEBI:15378"/>
        <dbReference type="ChEBI" id="CHEBI:34071"/>
        <dbReference type="ChEBI" id="CHEBI:74344"/>
        <dbReference type="ChEBI" id="CHEBI:295975"/>
    </reaction>
    <physiologicalReaction direction="left-to-right" evidence="31">
        <dbReference type="Rhea" id="RHEA:41004"/>
    </physiologicalReaction>
</comment>
<comment type="catalytic activity">
    <reaction evidence="25">
        <text>a 1-acyl-sn-glycero-3-phosphocholine + H2O = a 1-acyl-sn-glycerol + phosphocholine + H(+)</text>
        <dbReference type="Rhea" id="RHEA:44720"/>
        <dbReference type="ChEBI" id="CHEBI:15377"/>
        <dbReference type="ChEBI" id="CHEBI:15378"/>
        <dbReference type="ChEBI" id="CHEBI:58168"/>
        <dbReference type="ChEBI" id="CHEBI:64683"/>
        <dbReference type="ChEBI" id="CHEBI:295975"/>
    </reaction>
    <physiologicalReaction direction="left-to-right" evidence="25">
        <dbReference type="Rhea" id="RHEA:44721"/>
    </physiologicalReaction>
</comment>
<evidence type="ECO:0000256" key="18">
    <source>
        <dbReference type="ARBA" id="ARBA00031167"/>
    </source>
</evidence>
<comment type="catalytic activity">
    <reaction evidence="29">
        <text>sn-glycerol 3-phosphocholine + H2O = phosphocholine + glycerol + H(+)</text>
        <dbReference type="Rhea" id="RHEA:19545"/>
        <dbReference type="ChEBI" id="CHEBI:15377"/>
        <dbReference type="ChEBI" id="CHEBI:15378"/>
        <dbReference type="ChEBI" id="CHEBI:16870"/>
        <dbReference type="ChEBI" id="CHEBI:17754"/>
        <dbReference type="ChEBI" id="CHEBI:295975"/>
        <dbReference type="EC" id="3.1.4.38"/>
    </reaction>
    <physiologicalReaction direction="left-to-right" evidence="29">
        <dbReference type="Rhea" id="RHEA:19546"/>
    </physiologicalReaction>
</comment>
<dbReference type="AlphaFoldDB" id="A0A7I4YN28"/>
<organism evidence="33 34">
    <name type="scientific">Haemonchus contortus</name>
    <name type="common">Barber pole worm</name>
    <dbReference type="NCBI Taxonomy" id="6289"/>
    <lineage>
        <taxon>Eukaryota</taxon>
        <taxon>Metazoa</taxon>
        <taxon>Ecdysozoa</taxon>
        <taxon>Nematoda</taxon>
        <taxon>Chromadorea</taxon>
        <taxon>Rhabditida</taxon>
        <taxon>Rhabditina</taxon>
        <taxon>Rhabditomorpha</taxon>
        <taxon>Strongyloidea</taxon>
        <taxon>Trichostrongylidae</taxon>
        <taxon>Haemonchus</taxon>
    </lineage>
</organism>
<evidence type="ECO:0000256" key="29">
    <source>
        <dbReference type="ARBA" id="ARBA00048703"/>
    </source>
</evidence>
<evidence type="ECO:0000256" key="17">
    <source>
        <dbReference type="ARBA" id="ARBA00023288"/>
    </source>
</evidence>
<comment type="catalytic activity">
    <reaction evidence="30">
        <text>1-(9Z,12Z)-octadecadienoyl-sn-glycero-3-phosphocholine + H2O = 1-(9Z,12Z-octadecadienoyl)-sn-glycerol + phosphocholine + H(+)</text>
        <dbReference type="Rhea" id="RHEA:41115"/>
        <dbReference type="ChEBI" id="CHEBI:15377"/>
        <dbReference type="ChEBI" id="CHEBI:15378"/>
        <dbReference type="ChEBI" id="CHEBI:28733"/>
        <dbReference type="ChEBI" id="CHEBI:75561"/>
        <dbReference type="ChEBI" id="CHEBI:295975"/>
    </reaction>
    <physiologicalReaction direction="left-to-right" evidence="30">
        <dbReference type="Rhea" id="RHEA:41116"/>
    </physiologicalReaction>
</comment>
<keyword evidence="11" id="KW-0862">Zinc</keyword>
<dbReference type="Gene3D" id="3.40.720.10">
    <property type="entry name" value="Alkaline Phosphatase, subunit A"/>
    <property type="match status" value="1"/>
</dbReference>
<evidence type="ECO:0000256" key="9">
    <source>
        <dbReference type="ARBA" id="ARBA00022729"/>
    </source>
</evidence>
<comment type="catalytic activity">
    <reaction evidence="24">
        <text>a 1-O-alkyl-sn-glycero-3-phosphocholine + H2O = a 1-O-alkyl-sn-glycerol + phosphocholine + H(+)</text>
        <dbReference type="Rhea" id="RHEA:36083"/>
        <dbReference type="ChEBI" id="CHEBI:15377"/>
        <dbReference type="ChEBI" id="CHEBI:15378"/>
        <dbReference type="ChEBI" id="CHEBI:15850"/>
        <dbReference type="ChEBI" id="CHEBI:30909"/>
        <dbReference type="ChEBI" id="CHEBI:295975"/>
    </reaction>
    <physiologicalReaction direction="left-to-right" evidence="24">
        <dbReference type="Rhea" id="RHEA:36084"/>
    </physiologicalReaction>
</comment>
<proteinExistence type="inferred from homology"/>
<dbReference type="InterPro" id="IPR002591">
    <property type="entry name" value="Phosphodiest/P_Trfase"/>
</dbReference>
<comment type="catalytic activity">
    <reaction evidence="28">
        <text>sphing-4-enine-phosphocholine + H2O = sphing-4-enine + phosphocholine + H(+)</text>
        <dbReference type="Rhea" id="RHEA:41095"/>
        <dbReference type="ChEBI" id="CHEBI:15377"/>
        <dbReference type="ChEBI" id="CHEBI:15378"/>
        <dbReference type="ChEBI" id="CHEBI:57756"/>
        <dbReference type="ChEBI" id="CHEBI:58906"/>
        <dbReference type="ChEBI" id="CHEBI:295975"/>
    </reaction>
    <physiologicalReaction direction="left-to-right" evidence="28">
        <dbReference type="Rhea" id="RHEA:41096"/>
    </physiologicalReaction>
</comment>
<evidence type="ECO:0000256" key="11">
    <source>
        <dbReference type="ARBA" id="ARBA00022833"/>
    </source>
</evidence>
<evidence type="ECO:0000256" key="10">
    <source>
        <dbReference type="ARBA" id="ARBA00022801"/>
    </source>
</evidence>
<evidence type="ECO:0000256" key="19">
    <source>
        <dbReference type="ARBA" id="ARBA00032556"/>
    </source>
</evidence>
<evidence type="ECO:0000256" key="13">
    <source>
        <dbReference type="ARBA" id="ARBA00023098"/>
    </source>
</evidence>
<feature type="transmembrane region" description="Helical" evidence="32">
    <location>
        <begin position="17"/>
        <end position="38"/>
    </location>
</feature>
<dbReference type="InterPro" id="IPR017850">
    <property type="entry name" value="Alkaline_phosphatase_core_sf"/>
</dbReference>
<comment type="function">
    <text evidence="20">Choline-specific glycerophosphodiesterase that hydrolyzes glycerophosphocholine (GPC) and lysophosphatidylcholine (LPC) and contributes to supplying choline to the cells. Has a preference for LPC with short (12:0 and 14:0) or polyunsaturated (18:2 and 20:4) fatty acids. In vitro, hydrolyzes only choline-containing lysophospholipids, such as sphingosylphosphorylcholine (SPC), platelet-activating factor (PAF) and lysoPAF, but not other lysophospholipids.</text>
</comment>
<comment type="catalytic activity">
    <reaction evidence="21">
        <text>1-dodecanoyl-sn-glycero-3-phosphocholine + H2O = 1-dodecanoyl-sn-glycerol + phosphocholine + H(+)</text>
        <dbReference type="Rhea" id="RHEA:41127"/>
        <dbReference type="ChEBI" id="CHEBI:15377"/>
        <dbReference type="ChEBI" id="CHEBI:15378"/>
        <dbReference type="ChEBI" id="CHEBI:74966"/>
        <dbReference type="ChEBI" id="CHEBI:75529"/>
        <dbReference type="ChEBI" id="CHEBI:295975"/>
    </reaction>
    <physiologicalReaction direction="left-to-right" evidence="21">
        <dbReference type="Rhea" id="RHEA:41128"/>
    </physiologicalReaction>
</comment>
<dbReference type="EC" id="3.1.4.38" evidence="4"/>
<keyword evidence="7" id="KW-0336">GPI-anchor</keyword>
<evidence type="ECO:0000256" key="12">
    <source>
        <dbReference type="ARBA" id="ARBA00022963"/>
    </source>
</evidence>
<comment type="catalytic activity">
    <reaction evidence="26">
        <text>1-tetradecanoyl-sn-glycero-3-phosphocholine + H2O = 1-tetradecanoyl-sn-glycerol + phosphocholine + H(+)</text>
        <dbReference type="Rhea" id="RHEA:40999"/>
        <dbReference type="ChEBI" id="CHEBI:15377"/>
        <dbReference type="ChEBI" id="CHEBI:15378"/>
        <dbReference type="ChEBI" id="CHEBI:64489"/>
        <dbReference type="ChEBI" id="CHEBI:75536"/>
        <dbReference type="ChEBI" id="CHEBI:295975"/>
    </reaction>
    <physiologicalReaction direction="left-to-right" evidence="26">
        <dbReference type="Rhea" id="RHEA:41000"/>
    </physiologicalReaction>
</comment>
<keyword evidence="12" id="KW-0442">Lipid degradation</keyword>
<evidence type="ECO:0000256" key="7">
    <source>
        <dbReference type="ARBA" id="ARBA00022622"/>
    </source>
</evidence>
<dbReference type="OMA" id="IGPRKAN"/>
<evidence type="ECO:0000256" key="1">
    <source>
        <dbReference type="ARBA" id="ARBA00001947"/>
    </source>
</evidence>
<evidence type="ECO:0000256" key="8">
    <source>
        <dbReference type="ARBA" id="ARBA00022723"/>
    </source>
</evidence>
<evidence type="ECO:0000256" key="31">
    <source>
        <dbReference type="ARBA" id="ARBA00049320"/>
    </source>
</evidence>
<evidence type="ECO:0000256" key="26">
    <source>
        <dbReference type="ARBA" id="ARBA00047779"/>
    </source>
</evidence>
<dbReference type="GO" id="GO:0047390">
    <property type="term" value="F:glycerophosphocholine cholinephosphodiesterase activity"/>
    <property type="evidence" value="ECO:0007669"/>
    <property type="project" value="UniProtKB-EC"/>
</dbReference>
<evidence type="ECO:0000256" key="24">
    <source>
        <dbReference type="ARBA" id="ARBA00047494"/>
    </source>
</evidence>
<name>A0A7I4YN28_HAECO</name>
<evidence type="ECO:0000256" key="20">
    <source>
        <dbReference type="ARBA" id="ARBA00046203"/>
    </source>
</evidence>
<evidence type="ECO:0000256" key="22">
    <source>
        <dbReference type="ARBA" id="ARBA00047322"/>
    </source>
</evidence>
<evidence type="ECO:0000256" key="15">
    <source>
        <dbReference type="ARBA" id="ARBA00023157"/>
    </source>
</evidence>
<keyword evidence="16" id="KW-0325">Glycoprotein</keyword>
<comment type="catalytic activity">
    <reaction evidence="22">
        <text>1-(9Z-octadecenoyl)-sn-glycero-3-phosphocholine + H2O = 1-(9Z-octadecenoyl)-sn-glycerol + phosphocholine + H(+)</text>
        <dbReference type="Rhea" id="RHEA:41091"/>
        <dbReference type="ChEBI" id="CHEBI:15377"/>
        <dbReference type="ChEBI" id="CHEBI:15378"/>
        <dbReference type="ChEBI" id="CHEBI:28610"/>
        <dbReference type="ChEBI" id="CHEBI:75757"/>
        <dbReference type="ChEBI" id="CHEBI:295975"/>
    </reaction>
    <physiologicalReaction direction="left-to-right" evidence="22">
        <dbReference type="Rhea" id="RHEA:41092"/>
    </physiologicalReaction>
</comment>
<keyword evidence="8" id="KW-0479">Metal-binding</keyword>
<evidence type="ECO:0000256" key="6">
    <source>
        <dbReference type="ARBA" id="ARBA00022553"/>
    </source>
</evidence>
<dbReference type="PANTHER" id="PTHR10151">
    <property type="entry name" value="ECTONUCLEOTIDE PYROPHOSPHATASE/PHOSPHODIESTERASE"/>
    <property type="match status" value="1"/>
</dbReference>
<keyword evidence="32" id="KW-1133">Transmembrane helix</keyword>
<comment type="catalytic activity">
    <reaction evidence="27">
        <text>1-hexadecanoyl-sn-glycero-3-phosphocholine + H2O = 1-hexadecanoyl-sn-glycerol + phosphocholine + H(+)</text>
        <dbReference type="Rhea" id="RHEA:41119"/>
        <dbReference type="ChEBI" id="CHEBI:15377"/>
        <dbReference type="ChEBI" id="CHEBI:15378"/>
        <dbReference type="ChEBI" id="CHEBI:72998"/>
        <dbReference type="ChEBI" id="CHEBI:75542"/>
        <dbReference type="ChEBI" id="CHEBI:295975"/>
    </reaction>
    <physiologicalReaction direction="left-to-right" evidence="27">
        <dbReference type="Rhea" id="RHEA:41120"/>
    </physiologicalReaction>
</comment>
<keyword evidence="15" id="KW-1015">Disulfide bond</keyword>
<dbReference type="Proteomes" id="UP000025227">
    <property type="component" value="Unplaced"/>
</dbReference>
<evidence type="ECO:0000256" key="5">
    <source>
        <dbReference type="ARBA" id="ARBA00022475"/>
    </source>
</evidence>
<dbReference type="WBParaSite" id="HCON_00115220-00001">
    <property type="protein sequence ID" value="HCON_00115220-00001"/>
    <property type="gene ID" value="HCON_00115220"/>
</dbReference>
<evidence type="ECO:0000256" key="27">
    <source>
        <dbReference type="ARBA" id="ARBA00048209"/>
    </source>
</evidence>
<keyword evidence="9" id="KW-0732">Signal</keyword>
<keyword evidence="33" id="KW-1185">Reference proteome</keyword>
<evidence type="ECO:0000256" key="28">
    <source>
        <dbReference type="ARBA" id="ARBA00048234"/>
    </source>
</evidence>
<evidence type="ECO:0000313" key="34">
    <source>
        <dbReference type="WBParaSite" id="HCON_00115220-00001"/>
    </source>
</evidence>
<dbReference type="SUPFAM" id="SSF53649">
    <property type="entry name" value="Alkaline phosphatase-like"/>
    <property type="match status" value="1"/>
</dbReference>
<dbReference type="Pfam" id="PF01663">
    <property type="entry name" value="Phosphodiest"/>
    <property type="match status" value="1"/>
</dbReference>
<keyword evidence="14 32" id="KW-0472">Membrane</keyword>
<dbReference type="PANTHER" id="PTHR10151:SF66">
    <property type="entry name" value="GLYCEROPHOSPHOCHOLINE CHOLINEPHOSPHODIESTERASE ENPP6"/>
    <property type="match status" value="1"/>
</dbReference>
<evidence type="ECO:0000256" key="16">
    <source>
        <dbReference type="ARBA" id="ARBA00023180"/>
    </source>
</evidence>
<evidence type="ECO:0000256" key="3">
    <source>
        <dbReference type="ARBA" id="ARBA00010594"/>
    </source>
</evidence>
<keyword evidence="32" id="KW-0812">Transmembrane</keyword>
<sequence>QSGLYDVDRVQTTMTSFAYLALFLVPVACAQKLVMIIADGLSGTHFHRFSFLSGLHFFGEEGVWSTQLLPFFPTLPLPNRHTLLTGVLPRRHGIVGEYMLNWRSKQKFLNFTAESDFQQSEWWTIDPVYVTATKAKASVAMFFFPECKVKWSPSPHLCVPPEKDGLSFADEKGAKMVADATKTHDLVLVYHPNIREQIAAIGPRKANARYATEVVKFQKALERLTTQARQRIDLNVMVISPHGLVDVPKQNIRVLDDYLPMELLQTSVGNGAIKQLIAMPGKTHQVYSQLRSHTPIPNVEVHYTAPKVGDLPARYQYKKSSTVSDLVLIAQPGYAIVTRDTTKQVPEHAADEVKAGMSGYDNHYPDMRGVFLAFGPVFRKGYHKGPLELCDIYALMCFILRLEGCHSSCGRILRIEDILTSEARVAVRSQLHRSSQASCAEAPSLIALILVAVISKINIY</sequence>
<comment type="similarity">
    <text evidence="3">Belongs to the nucleotide pyrophosphatase/phosphodiesterase family.</text>
</comment>
<accession>A0A7I4YN28</accession>
<keyword evidence="5" id="KW-1003">Cell membrane</keyword>
<keyword evidence="6" id="KW-0597">Phosphoprotein</keyword>
<dbReference type="GO" id="GO:0005886">
    <property type="term" value="C:plasma membrane"/>
    <property type="evidence" value="ECO:0007669"/>
    <property type="project" value="UniProtKB-SubCell"/>
</dbReference>
<keyword evidence="17" id="KW-0449">Lipoprotein</keyword>
<evidence type="ECO:0000256" key="21">
    <source>
        <dbReference type="ARBA" id="ARBA00047290"/>
    </source>
</evidence>
<reference evidence="34" key="1">
    <citation type="submission" date="2020-12" db="UniProtKB">
        <authorList>
            <consortium name="WormBaseParasite"/>
        </authorList>
    </citation>
    <scope>IDENTIFICATION</scope>
    <source>
        <strain evidence="34">MHco3</strain>
    </source>
</reference>
<comment type="subcellular location">
    <subcellularLocation>
        <location evidence="2">Cell membrane</location>
        <topology evidence="2">Lipid-anchor</topology>
        <topology evidence="2">GPI-anchor</topology>
    </subcellularLocation>
</comment>
<evidence type="ECO:0000256" key="32">
    <source>
        <dbReference type="SAM" id="Phobius"/>
    </source>
</evidence>
<keyword evidence="13" id="KW-0443">Lipid metabolism</keyword>
<keyword evidence="10" id="KW-0378">Hydrolase</keyword>
<comment type="cofactor">
    <cofactor evidence="1">
        <name>Zn(2+)</name>
        <dbReference type="ChEBI" id="CHEBI:29105"/>
    </cofactor>
</comment>
<dbReference type="GO" id="GO:0046872">
    <property type="term" value="F:metal ion binding"/>
    <property type="evidence" value="ECO:0007669"/>
    <property type="project" value="UniProtKB-KW"/>
</dbReference>
<dbReference type="GO" id="GO:0098552">
    <property type="term" value="C:side of membrane"/>
    <property type="evidence" value="ECO:0007669"/>
    <property type="project" value="UniProtKB-KW"/>
</dbReference>
<dbReference type="GO" id="GO:0016042">
    <property type="term" value="P:lipid catabolic process"/>
    <property type="evidence" value="ECO:0007669"/>
    <property type="project" value="UniProtKB-KW"/>
</dbReference>
<protein>
    <recommendedName>
        <fullName evidence="4">glycerophosphocholine cholinephosphodiesterase</fullName>
        <ecNumber evidence="4">3.1.4.38</ecNumber>
    </recommendedName>
    <alternativeName>
        <fullName evidence="19">Choline-specific glycerophosphodiester phosphodiesterase</fullName>
    </alternativeName>
    <alternativeName>
        <fullName evidence="18">Ectonucleotide pyrophosphatase/phosphodiesterase family member 6</fullName>
    </alternativeName>
</protein>
<evidence type="ECO:0000256" key="30">
    <source>
        <dbReference type="ARBA" id="ARBA00049092"/>
    </source>
</evidence>
<comment type="catalytic activity">
    <reaction evidence="23">
        <text>glycero-2-phosphocholine + H2O = phosphocholine + glycerol + H(+)</text>
        <dbReference type="Rhea" id="RHEA:61684"/>
        <dbReference type="ChEBI" id="CHEBI:15377"/>
        <dbReference type="ChEBI" id="CHEBI:15378"/>
        <dbReference type="ChEBI" id="CHEBI:17754"/>
        <dbReference type="ChEBI" id="CHEBI:144950"/>
        <dbReference type="ChEBI" id="CHEBI:295975"/>
    </reaction>
    <physiologicalReaction direction="left-to-right" evidence="23">
        <dbReference type="Rhea" id="RHEA:61685"/>
    </physiologicalReaction>
</comment>
<evidence type="ECO:0000313" key="33">
    <source>
        <dbReference type="Proteomes" id="UP000025227"/>
    </source>
</evidence>
<evidence type="ECO:0000256" key="4">
    <source>
        <dbReference type="ARBA" id="ARBA00012318"/>
    </source>
</evidence>
<evidence type="ECO:0000256" key="2">
    <source>
        <dbReference type="ARBA" id="ARBA00004609"/>
    </source>
</evidence>
<dbReference type="Gene3D" id="3.30.1360.180">
    <property type="match status" value="1"/>
</dbReference>